<dbReference type="InterPro" id="IPR000917">
    <property type="entry name" value="Sulfatase_N"/>
</dbReference>
<dbReference type="Gene3D" id="3.40.720.10">
    <property type="entry name" value="Alkaline Phosphatase, subunit A"/>
    <property type="match status" value="1"/>
</dbReference>
<evidence type="ECO:0000256" key="4">
    <source>
        <dbReference type="ARBA" id="ARBA00022837"/>
    </source>
</evidence>
<proteinExistence type="inferred from homology"/>
<evidence type="ECO:0000313" key="9">
    <source>
        <dbReference type="Proteomes" id="UP001596472"/>
    </source>
</evidence>
<name>A0ABW2L6D3_9BACT</name>
<keyword evidence="6" id="KW-0732">Signal</keyword>
<reference evidence="9" key="1">
    <citation type="journal article" date="2019" name="Int. J. Syst. Evol. Microbiol.">
        <title>The Global Catalogue of Microorganisms (GCM) 10K type strain sequencing project: providing services to taxonomists for standard genome sequencing and annotation.</title>
        <authorList>
            <consortium name="The Broad Institute Genomics Platform"/>
            <consortium name="The Broad Institute Genome Sequencing Center for Infectious Disease"/>
            <person name="Wu L."/>
            <person name="Ma J."/>
        </authorList>
    </citation>
    <scope>NUCLEOTIDE SEQUENCE [LARGE SCALE GENOMIC DNA]</scope>
    <source>
        <strain evidence="9">CGMCC 4.1467</strain>
    </source>
</reference>
<evidence type="ECO:0000313" key="8">
    <source>
        <dbReference type="EMBL" id="MFC7337867.1"/>
    </source>
</evidence>
<protein>
    <submittedName>
        <fullName evidence="8">Arylsulfatase</fullName>
    </submittedName>
</protein>
<dbReference type="InterPro" id="IPR024607">
    <property type="entry name" value="Sulfatase_CS"/>
</dbReference>
<feature type="region of interest" description="Disordered" evidence="5">
    <location>
        <begin position="467"/>
        <end position="493"/>
    </location>
</feature>
<keyword evidence="4" id="KW-0106">Calcium</keyword>
<dbReference type="Proteomes" id="UP001596472">
    <property type="component" value="Unassembled WGS sequence"/>
</dbReference>
<dbReference type="Pfam" id="PF00884">
    <property type="entry name" value="Sulfatase"/>
    <property type="match status" value="1"/>
</dbReference>
<dbReference type="InterPro" id="IPR050738">
    <property type="entry name" value="Sulfatase"/>
</dbReference>
<dbReference type="Gene3D" id="3.30.1120.10">
    <property type="match status" value="1"/>
</dbReference>
<dbReference type="SUPFAM" id="SSF53649">
    <property type="entry name" value="Alkaline phosphatase-like"/>
    <property type="match status" value="1"/>
</dbReference>
<sequence length="493" mass="53840">MKFPSSLIISLLSCALTGQLIAENAKPNIVFILADDMGYGDVQCLNPERGKIETPKIDQLASEGMIFTDAHTSSSVCTPTRYGILTGRYNWRTRLQRFVLYGYDKPLIAADRLTVPGLLKANGYTTACIGKWHLGMGLPEGEPNPIITDGPTTRGFDSFFGISASLDMPPFAFIDGDRFTQPLTTTKKWQRTGAAAADFEAVDVIPTFTRKAVEFIGAQAKTEKPFFLFMPLTSPHTPIVPNKEWQKKSKIGSYGDFVMETDDAIGQVLDALDDAGLRDNTLVIVTADNGCSKAARVPAMEKKGHFPSANLRGLKTDIFEGGHRVPFIVRWPDQIKAGSRCDETICLNDLMATSAEIVGATLPDNAGEDSVSILPALRGKPIPPQREALVHHAMEGDFAIRQGKWKLILCSHSGGVSDPKYNSVKATTLPENQLYDLDNDPGETSNLQASYPEVVAAMTKQLEKIIADGRSTPGKPQKNDAPIKMRKVHKTQE</sequence>
<accession>A0ABW2L6D3</accession>
<keyword evidence="2" id="KW-0479">Metal-binding</keyword>
<dbReference type="CDD" id="cd16143">
    <property type="entry name" value="ARS_like"/>
    <property type="match status" value="1"/>
</dbReference>
<feature type="compositionally biased region" description="Basic residues" evidence="5">
    <location>
        <begin position="484"/>
        <end position="493"/>
    </location>
</feature>
<keyword evidence="3" id="KW-0378">Hydrolase</keyword>
<feature type="signal peptide" evidence="6">
    <location>
        <begin position="1"/>
        <end position="22"/>
    </location>
</feature>
<evidence type="ECO:0000256" key="1">
    <source>
        <dbReference type="ARBA" id="ARBA00008779"/>
    </source>
</evidence>
<evidence type="ECO:0000256" key="2">
    <source>
        <dbReference type="ARBA" id="ARBA00022723"/>
    </source>
</evidence>
<feature type="chain" id="PRO_5046557776" evidence="6">
    <location>
        <begin position="23"/>
        <end position="493"/>
    </location>
</feature>
<dbReference type="PANTHER" id="PTHR42693">
    <property type="entry name" value="ARYLSULFATASE FAMILY MEMBER"/>
    <property type="match status" value="1"/>
</dbReference>
<comment type="caution">
    <text evidence="8">The sequence shown here is derived from an EMBL/GenBank/DDBJ whole genome shotgun (WGS) entry which is preliminary data.</text>
</comment>
<dbReference type="PROSITE" id="PS00523">
    <property type="entry name" value="SULFATASE_1"/>
    <property type="match status" value="1"/>
</dbReference>
<evidence type="ECO:0000256" key="6">
    <source>
        <dbReference type="SAM" id="SignalP"/>
    </source>
</evidence>
<evidence type="ECO:0000259" key="7">
    <source>
        <dbReference type="Pfam" id="PF00884"/>
    </source>
</evidence>
<comment type="similarity">
    <text evidence="1">Belongs to the sulfatase family.</text>
</comment>
<dbReference type="EMBL" id="JBHTBS010000005">
    <property type="protein sequence ID" value="MFC7337867.1"/>
    <property type="molecule type" value="Genomic_DNA"/>
</dbReference>
<evidence type="ECO:0000256" key="3">
    <source>
        <dbReference type="ARBA" id="ARBA00022801"/>
    </source>
</evidence>
<evidence type="ECO:0000256" key="5">
    <source>
        <dbReference type="SAM" id="MobiDB-lite"/>
    </source>
</evidence>
<feature type="domain" description="Sulfatase N-terminal" evidence="7">
    <location>
        <begin position="27"/>
        <end position="359"/>
    </location>
</feature>
<dbReference type="InterPro" id="IPR017850">
    <property type="entry name" value="Alkaline_phosphatase_core_sf"/>
</dbReference>
<gene>
    <name evidence="8" type="ORF">ACFQY0_11815</name>
</gene>
<dbReference type="PANTHER" id="PTHR42693:SF53">
    <property type="entry name" value="ENDO-4-O-SULFATASE"/>
    <property type="match status" value="1"/>
</dbReference>
<dbReference type="RefSeq" id="WP_379712570.1">
    <property type="nucleotide sequence ID" value="NZ_JBHTBS010000005.1"/>
</dbReference>
<dbReference type="PROSITE" id="PS00149">
    <property type="entry name" value="SULFATASE_2"/>
    <property type="match status" value="1"/>
</dbReference>
<keyword evidence="9" id="KW-1185">Reference proteome</keyword>
<organism evidence="8 9">
    <name type="scientific">Haloferula chungangensis</name>
    <dbReference type="NCBI Taxonomy" id="1048331"/>
    <lineage>
        <taxon>Bacteria</taxon>
        <taxon>Pseudomonadati</taxon>
        <taxon>Verrucomicrobiota</taxon>
        <taxon>Verrucomicrobiia</taxon>
        <taxon>Verrucomicrobiales</taxon>
        <taxon>Verrucomicrobiaceae</taxon>
        <taxon>Haloferula</taxon>
    </lineage>
</organism>